<dbReference type="Proteomes" id="UP000541610">
    <property type="component" value="Unassembled WGS sequence"/>
</dbReference>
<proteinExistence type="inferred from homology"/>
<dbReference type="InterPro" id="IPR017972">
    <property type="entry name" value="Cyt_P450_CS"/>
</dbReference>
<dbReference type="InterPro" id="IPR002403">
    <property type="entry name" value="Cyt_P450_E_grp-IV"/>
</dbReference>
<organism evidence="7 8">
    <name type="scientific">Perkinsus olseni</name>
    <name type="common">Perkinsus atlanticus</name>
    <dbReference type="NCBI Taxonomy" id="32597"/>
    <lineage>
        <taxon>Eukaryota</taxon>
        <taxon>Sar</taxon>
        <taxon>Alveolata</taxon>
        <taxon>Perkinsozoa</taxon>
        <taxon>Perkinsea</taxon>
        <taxon>Perkinsida</taxon>
        <taxon>Perkinsidae</taxon>
        <taxon>Perkinsus</taxon>
    </lineage>
</organism>
<dbReference type="InterPro" id="IPR050121">
    <property type="entry name" value="Cytochrome_P450_monoxygenase"/>
</dbReference>
<keyword evidence="5 6" id="KW-0349">Heme</keyword>
<dbReference type="PRINTS" id="PR00465">
    <property type="entry name" value="EP450IV"/>
</dbReference>
<dbReference type="InterPro" id="IPR036396">
    <property type="entry name" value="Cyt_P450_sf"/>
</dbReference>
<dbReference type="OrthoDB" id="2789670at2759"/>
<dbReference type="GO" id="GO:0020037">
    <property type="term" value="F:heme binding"/>
    <property type="evidence" value="ECO:0007669"/>
    <property type="project" value="InterPro"/>
</dbReference>
<dbReference type="CDD" id="cd00302">
    <property type="entry name" value="cytochrome_P450"/>
    <property type="match status" value="1"/>
</dbReference>
<dbReference type="PRINTS" id="PR00385">
    <property type="entry name" value="P450"/>
</dbReference>
<gene>
    <name evidence="7" type="ORF">FOZ60_013908</name>
</gene>
<keyword evidence="6" id="KW-0503">Monooxygenase</keyword>
<dbReference type="GO" id="GO:0005506">
    <property type="term" value="F:iron ion binding"/>
    <property type="evidence" value="ECO:0007669"/>
    <property type="project" value="InterPro"/>
</dbReference>
<dbReference type="GO" id="GO:0004497">
    <property type="term" value="F:monooxygenase activity"/>
    <property type="evidence" value="ECO:0007669"/>
    <property type="project" value="UniProtKB-KW"/>
</dbReference>
<dbReference type="PANTHER" id="PTHR24305:SF166">
    <property type="entry name" value="CYTOCHROME P450 12A4, MITOCHONDRIAL-RELATED"/>
    <property type="match status" value="1"/>
</dbReference>
<dbReference type="PANTHER" id="PTHR24305">
    <property type="entry name" value="CYTOCHROME P450"/>
    <property type="match status" value="1"/>
</dbReference>
<evidence type="ECO:0000256" key="5">
    <source>
        <dbReference type="PIRSR" id="PIRSR602403-1"/>
    </source>
</evidence>
<evidence type="ECO:0000256" key="6">
    <source>
        <dbReference type="RuleBase" id="RU000461"/>
    </source>
</evidence>
<feature type="binding site" description="axial binding residue" evidence="5">
    <location>
        <position position="598"/>
    </location>
    <ligand>
        <name>heme</name>
        <dbReference type="ChEBI" id="CHEBI:30413"/>
    </ligand>
    <ligandPart>
        <name>Fe</name>
        <dbReference type="ChEBI" id="CHEBI:18248"/>
    </ligandPart>
</feature>
<comment type="caution">
    <text evidence="7">The sequence shown here is derived from an EMBL/GenBank/DDBJ whole genome shotgun (WGS) entry which is preliminary data.</text>
</comment>
<dbReference type="SUPFAM" id="SSF48264">
    <property type="entry name" value="Cytochrome P450"/>
    <property type="match status" value="1"/>
</dbReference>
<dbReference type="Gene3D" id="1.10.630.10">
    <property type="entry name" value="Cytochrome P450"/>
    <property type="match status" value="1"/>
</dbReference>
<keyword evidence="6" id="KW-0560">Oxidoreductase</keyword>
<evidence type="ECO:0000256" key="4">
    <source>
        <dbReference type="ARBA" id="ARBA00023004"/>
    </source>
</evidence>
<comment type="cofactor">
    <cofactor evidence="1 5">
        <name>heme</name>
        <dbReference type="ChEBI" id="CHEBI:30413"/>
    </cofactor>
</comment>
<evidence type="ECO:0000256" key="1">
    <source>
        <dbReference type="ARBA" id="ARBA00001971"/>
    </source>
</evidence>
<sequence>MPWDIYLGRMAGSLHDYDLSVEVRRELVDSLESTQRKSDCILVRLVTSADVRMYCESSPDDSEIEGWVHALDSEDGRRFVLVYLEVNGTISMAREAPEGLHPLLRSSKGWGVFYGSQRASDRGAACDCAEQAVPPLSRALTSTRLMFEILQLTFILVVNHLEAASLEAPCPEGSEVLEAVPRWTFMQSSVDQITITGTNMIILSKPELVRQVLDERPRTFIRPFNKHKIIPVSGMFTTEAAMVPDMLKVSLKLIRQLKSLSQNGRIVWRPIEWLPLCTLDVLCVNILGNDYNFLDPDGRRLGSRSEGVPEAIVDTLSGSGACSTAQFLSLDDTGQIPLEPQPNDQKGQVLVVGGFVISRRQMHTGVKRLNTVCDEIISSRRAERQAAGGRVQRRDLLDKLLHLDPEDLRETSSRELFLPTHQFLSVSGRSLVAYNATDRKAEVLASGDTTAMTLSWCVYNLSLNPQIQAKARVEVDALGHDPKTIADLNKLPYVECCILETLRLQSPSRFLLNECVDDTVLDGKPVPAGTVVAVLQHQVMVKSRGGTTYKYLALWPVAFNMTFLNHLRPERWLTNDGVSIDRALVRDHLAFGGGPRQCPGQNMALKEATIILALILRFFDDIELNHSPSCVRGKITFTYGPENLELQMCQRAD</sequence>
<comment type="similarity">
    <text evidence="2 6">Belongs to the cytochrome P450 family.</text>
</comment>
<dbReference type="GO" id="GO:0016705">
    <property type="term" value="F:oxidoreductase activity, acting on paired donors, with incorporation or reduction of molecular oxygen"/>
    <property type="evidence" value="ECO:0007669"/>
    <property type="project" value="InterPro"/>
</dbReference>
<keyword evidence="3 5" id="KW-0479">Metal-binding</keyword>
<dbReference type="EMBL" id="JABANP010000639">
    <property type="protein sequence ID" value="KAF4680186.1"/>
    <property type="molecule type" value="Genomic_DNA"/>
</dbReference>
<name>A0A7J6N8R1_PEROL</name>
<evidence type="ECO:0008006" key="9">
    <source>
        <dbReference type="Google" id="ProtNLM"/>
    </source>
</evidence>
<evidence type="ECO:0000313" key="8">
    <source>
        <dbReference type="Proteomes" id="UP000541610"/>
    </source>
</evidence>
<keyword evidence="4 5" id="KW-0408">Iron</keyword>
<evidence type="ECO:0000313" key="7">
    <source>
        <dbReference type="EMBL" id="KAF4680186.1"/>
    </source>
</evidence>
<evidence type="ECO:0000256" key="3">
    <source>
        <dbReference type="ARBA" id="ARBA00022723"/>
    </source>
</evidence>
<reference evidence="7 8" key="1">
    <citation type="submission" date="2020-04" db="EMBL/GenBank/DDBJ databases">
        <title>Perkinsus olseni comparative genomics.</title>
        <authorList>
            <person name="Bogema D.R."/>
        </authorList>
    </citation>
    <scope>NUCLEOTIDE SEQUENCE [LARGE SCALE GENOMIC DNA]</scope>
    <source>
        <strain evidence="7">00978-12</strain>
    </source>
</reference>
<protein>
    <recommendedName>
        <fullName evidence="9">Cytochrome P450</fullName>
    </recommendedName>
</protein>
<dbReference type="AlphaFoldDB" id="A0A7J6N8R1"/>
<dbReference type="InterPro" id="IPR001128">
    <property type="entry name" value="Cyt_P450"/>
</dbReference>
<evidence type="ECO:0000256" key="2">
    <source>
        <dbReference type="ARBA" id="ARBA00010617"/>
    </source>
</evidence>
<dbReference type="PROSITE" id="PS00086">
    <property type="entry name" value="CYTOCHROME_P450"/>
    <property type="match status" value="1"/>
</dbReference>
<dbReference type="Pfam" id="PF00067">
    <property type="entry name" value="p450"/>
    <property type="match status" value="1"/>
</dbReference>
<accession>A0A7J6N8R1</accession>